<organism evidence="3 4">
    <name type="scientific">Methylosinus sporium</name>
    <dbReference type="NCBI Taxonomy" id="428"/>
    <lineage>
        <taxon>Bacteria</taxon>
        <taxon>Pseudomonadati</taxon>
        <taxon>Pseudomonadota</taxon>
        <taxon>Alphaproteobacteria</taxon>
        <taxon>Hyphomicrobiales</taxon>
        <taxon>Methylocystaceae</taxon>
        <taxon>Methylosinus</taxon>
    </lineage>
</organism>
<dbReference type="Gene3D" id="3.30.2090.10">
    <property type="entry name" value="Multidrug efflux transporter AcrB TolC docking domain, DN and DC subdomains"/>
    <property type="match status" value="2"/>
</dbReference>
<dbReference type="InterPro" id="IPR027463">
    <property type="entry name" value="AcrB_DN_DC_subdom"/>
</dbReference>
<feature type="transmembrane region" description="Helical" evidence="2">
    <location>
        <begin position="884"/>
        <end position="904"/>
    </location>
</feature>
<evidence type="ECO:0000256" key="1">
    <source>
        <dbReference type="SAM" id="MobiDB-lite"/>
    </source>
</evidence>
<feature type="transmembrane region" description="Helical" evidence="2">
    <location>
        <begin position="986"/>
        <end position="1011"/>
    </location>
</feature>
<evidence type="ECO:0000313" key="4">
    <source>
        <dbReference type="Proteomes" id="UP000316781"/>
    </source>
</evidence>
<dbReference type="Gene3D" id="3.30.70.1430">
    <property type="entry name" value="Multidrug efflux transporter AcrB pore domain"/>
    <property type="match status" value="2"/>
</dbReference>
<dbReference type="InterPro" id="IPR001036">
    <property type="entry name" value="Acrflvin-R"/>
</dbReference>
<dbReference type="PANTHER" id="PTHR32063">
    <property type="match status" value="1"/>
</dbReference>
<feature type="transmembrane region" description="Helical" evidence="2">
    <location>
        <begin position="363"/>
        <end position="381"/>
    </location>
</feature>
<dbReference type="SUPFAM" id="SSF82693">
    <property type="entry name" value="Multidrug efflux transporter AcrB pore domain, PN1, PN2, PC1 and PC2 subdomains"/>
    <property type="match status" value="3"/>
</dbReference>
<keyword evidence="2" id="KW-0812">Transmembrane</keyword>
<name>A0A549SNH2_METSR</name>
<evidence type="ECO:0000313" key="3">
    <source>
        <dbReference type="EMBL" id="TRL31164.1"/>
    </source>
</evidence>
<dbReference type="SUPFAM" id="SSF82866">
    <property type="entry name" value="Multidrug efflux transporter AcrB transmembrane domain"/>
    <property type="match status" value="2"/>
</dbReference>
<feature type="transmembrane region" description="Helical" evidence="2">
    <location>
        <begin position="910"/>
        <end position="926"/>
    </location>
</feature>
<feature type="transmembrane region" description="Helical" evidence="2">
    <location>
        <begin position="526"/>
        <end position="546"/>
    </location>
</feature>
<dbReference type="Gene3D" id="3.30.70.1440">
    <property type="entry name" value="Multidrug efflux transporter AcrB pore domain"/>
    <property type="match status" value="1"/>
</dbReference>
<feature type="transmembrane region" description="Helical" evidence="2">
    <location>
        <begin position="393"/>
        <end position="413"/>
    </location>
</feature>
<dbReference type="GO" id="GO:0042910">
    <property type="term" value="F:xenobiotic transmembrane transporter activity"/>
    <property type="evidence" value="ECO:0007669"/>
    <property type="project" value="TreeGrafter"/>
</dbReference>
<evidence type="ECO:0000256" key="2">
    <source>
        <dbReference type="SAM" id="Phobius"/>
    </source>
</evidence>
<reference evidence="3 4" key="1">
    <citation type="submission" date="2019-07" db="EMBL/GenBank/DDBJ databases">
        <title>Ln-dependent methylotrophs.</title>
        <authorList>
            <person name="Tani A."/>
        </authorList>
    </citation>
    <scope>NUCLEOTIDE SEQUENCE [LARGE SCALE GENOMIC DNA]</scope>
    <source>
        <strain evidence="3 4">SM89A</strain>
    </source>
</reference>
<dbReference type="Proteomes" id="UP000316781">
    <property type="component" value="Unassembled WGS sequence"/>
</dbReference>
<feature type="transmembrane region" description="Helical" evidence="2">
    <location>
        <begin position="434"/>
        <end position="453"/>
    </location>
</feature>
<accession>A0A549SNH2</accession>
<dbReference type="SUPFAM" id="SSF82714">
    <property type="entry name" value="Multidrug efflux transporter AcrB TolC docking domain, DN and DC subdomains"/>
    <property type="match status" value="2"/>
</dbReference>
<comment type="caution">
    <text evidence="3">The sequence shown here is derived from an EMBL/GenBank/DDBJ whole genome shotgun (WGS) entry which is preliminary data.</text>
</comment>
<feature type="transmembrane region" description="Helical" evidence="2">
    <location>
        <begin position="961"/>
        <end position="980"/>
    </location>
</feature>
<dbReference type="RefSeq" id="WP_142863581.1">
    <property type="nucleotide sequence ID" value="NZ_VJMF01000059.1"/>
</dbReference>
<proteinExistence type="predicted"/>
<gene>
    <name evidence="3" type="ORF">FM996_14365</name>
</gene>
<feature type="transmembrane region" description="Helical" evidence="2">
    <location>
        <begin position="337"/>
        <end position="356"/>
    </location>
</feature>
<dbReference type="GO" id="GO:0005886">
    <property type="term" value="C:plasma membrane"/>
    <property type="evidence" value="ECO:0007669"/>
    <property type="project" value="TreeGrafter"/>
</dbReference>
<dbReference type="Pfam" id="PF00873">
    <property type="entry name" value="ACR_tran"/>
    <property type="match status" value="1"/>
</dbReference>
<dbReference type="Gene3D" id="3.30.70.1320">
    <property type="entry name" value="Multidrug efflux transporter AcrB pore domain like"/>
    <property type="match status" value="1"/>
</dbReference>
<feature type="region of interest" description="Disordered" evidence="1">
    <location>
        <begin position="1024"/>
        <end position="1047"/>
    </location>
</feature>
<feature type="transmembrane region" description="Helical" evidence="2">
    <location>
        <begin position="465"/>
        <end position="487"/>
    </location>
</feature>
<keyword evidence="2" id="KW-0472">Membrane</keyword>
<feature type="transmembrane region" description="Helical" evidence="2">
    <location>
        <begin position="859"/>
        <end position="877"/>
    </location>
</feature>
<keyword evidence="2" id="KW-1133">Transmembrane helix</keyword>
<dbReference type="PRINTS" id="PR00702">
    <property type="entry name" value="ACRIFLAVINRP"/>
</dbReference>
<dbReference type="AlphaFoldDB" id="A0A549SNH2"/>
<sequence length="1047" mass="113692">MSGFNLSALAVRERAITLFLLIAVTAAGVFAFSRLGRAEDPAFTIKTLIVTAAWPGATAEEMQNLVAEPLEKRLQELRWYDRVETFTRPGLAFLTLTLQDKTPPSVVQEEFYQARKKLGDEAHKLPAGALGPFVNDEYSDVSFAVYAVKARGMQPRELTREAEALRQRLLHVAGVKKVDILGERPERIFVNFSYERLATLGIAPREIIDALRRQNAVTPAGSIDADGPQVFIRIDGAFDSLQKIADTPLVSGGRVLKLSDIAEVTRGYEDPATYLIRHNGEPAMALSLVMKEGVNGLELGKALDAEEAKIAQELPAGLSFTKVSDQAVNIAESVDEFMLKFFVALGVVLVVSLVSLGWRVGIVVAAAVPLTLAAVLVIMLVTDRVFDRVTLGALIISLGLLVDDAIIAIEIMVVKLEEGYDRVKAAAYAWSNTAAPMLSGTLVTIIGFTPVGFARSTAGEYAGNIFWIVGFALITSWIVAVVFTPYLGVKLLPDIKPIEGGHHAIYATPNYQKLRRLITSAVDQKFKVAGIVIGLFVLAGVGMGVVKQQFFPTSDRPEVLAEVQMPEGSSIETTSAAAAKLENWLKQQPETKIVTTYIGQGAPRFFFSYSPELPDASFAKLIVLTPDAEARDRLKIRFRERIAEGLAPEARIRVAQLVFGPYTHFPVSFRVMGPDTTKLRAIADEVLAAMRANPNTRQVNQDWGERAPTVHFVLDQDRLQLIGLTSIDVAEQLQFLLTGVTATQVREDIRIVDVAGRSAGPERLDPVKLGDLTLTGKSGNSIPLSQIGHVEIRPEEPILRRRDRTPTITVQCDIDEALQPPQVSAEIQTALAPIIARLPDQYRIEMGGNAEESNKANSALVPIFPIMILFTLFVIVLQVRSLPAMGMVFLTAPLGLLGTVPILLLFGQPFGFNAILGLIGLSGILMRNTLILIGQIQTNEAEGLDTYHAVIEATVQRARPVILTALAAVLAFIPLTHSVFWGSMAYTLIGGTAVGTVLILLFLPALYAIWFKVTPAGASPMTEHDGLGLSTSRHTSRDVSSEVGSKP</sequence>
<dbReference type="EMBL" id="VJMF01000059">
    <property type="protein sequence ID" value="TRL31164.1"/>
    <property type="molecule type" value="Genomic_DNA"/>
</dbReference>
<protein>
    <submittedName>
        <fullName evidence="3">Efflux RND transporter permease subunit</fullName>
    </submittedName>
</protein>
<dbReference type="Gene3D" id="1.20.1640.10">
    <property type="entry name" value="Multidrug efflux transporter AcrB transmembrane domain"/>
    <property type="match status" value="2"/>
</dbReference>
<dbReference type="PANTHER" id="PTHR32063:SF18">
    <property type="entry name" value="CATION EFFLUX SYSTEM PROTEIN"/>
    <property type="match status" value="1"/>
</dbReference>